<feature type="chain" id="PRO_5047404415" description="Secreted protein" evidence="1">
    <location>
        <begin position="24"/>
        <end position="207"/>
    </location>
</feature>
<keyword evidence="3" id="KW-1185">Reference proteome</keyword>
<evidence type="ECO:0008006" key="4">
    <source>
        <dbReference type="Google" id="ProtNLM"/>
    </source>
</evidence>
<evidence type="ECO:0000256" key="1">
    <source>
        <dbReference type="SAM" id="SignalP"/>
    </source>
</evidence>
<gene>
    <name evidence="2" type="ORF">OUZ56_004954</name>
</gene>
<sequence length="207" mass="24215">MVIMIMMITIITYITQIQPLVSSVVPYRSLRTVRVQEDERKIHPAQTREWFVVCRPTIDHRTFWKHMPSPENATAISLFPTILEHDARKTHTTKTRETPYVVSSIPHDEHRHRFSSSPKEKSRKMLRHQPHAPGSYFTRHFIAWIPRVGGSLRLRQQRFICYSLRLGRQNFYRRCSSLHLFVVVACGVLVDGWMDGNVLEEGGKNPL</sequence>
<organism evidence="2 3">
    <name type="scientific">Daphnia magna</name>
    <dbReference type="NCBI Taxonomy" id="35525"/>
    <lineage>
        <taxon>Eukaryota</taxon>
        <taxon>Metazoa</taxon>
        <taxon>Ecdysozoa</taxon>
        <taxon>Arthropoda</taxon>
        <taxon>Crustacea</taxon>
        <taxon>Branchiopoda</taxon>
        <taxon>Diplostraca</taxon>
        <taxon>Cladocera</taxon>
        <taxon>Anomopoda</taxon>
        <taxon>Daphniidae</taxon>
        <taxon>Daphnia</taxon>
    </lineage>
</organism>
<reference evidence="2 3" key="1">
    <citation type="journal article" date="2023" name="Nucleic Acids Res.">
        <title>The hologenome of Daphnia magna reveals possible DNA methylation and microbiome-mediated evolution of the host genome.</title>
        <authorList>
            <person name="Chaturvedi A."/>
            <person name="Li X."/>
            <person name="Dhandapani V."/>
            <person name="Marshall H."/>
            <person name="Kissane S."/>
            <person name="Cuenca-Cambronero M."/>
            <person name="Asole G."/>
            <person name="Calvet F."/>
            <person name="Ruiz-Romero M."/>
            <person name="Marangio P."/>
            <person name="Guigo R."/>
            <person name="Rago D."/>
            <person name="Mirbahai L."/>
            <person name="Eastwood N."/>
            <person name="Colbourne J.K."/>
            <person name="Zhou J."/>
            <person name="Mallon E."/>
            <person name="Orsini L."/>
        </authorList>
    </citation>
    <scope>NUCLEOTIDE SEQUENCE [LARGE SCALE GENOMIC DNA]</scope>
    <source>
        <strain evidence="2">LRV0_1</strain>
    </source>
</reference>
<dbReference type="EMBL" id="JAOYFB010000001">
    <property type="protein sequence ID" value="KAK4003172.1"/>
    <property type="molecule type" value="Genomic_DNA"/>
</dbReference>
<name>A0ABQ9YRC2_9CRUS</name>
<keyword evidence="1" id="KW-0732">Signal</keyword>
<evidence type="ECO:0000313" key="3">
    <source>
        <dbReference type="Proteomes" id="UP001234178"/>
    </source>
</evidence>
<protein>
    <recommendedName>
        <fullName evidence="4">Secreted protein</fullName>
    </recommendedName>
</protein>
<accession>A0ABQ9YRC2</accession>
<proteinExistence type="predicted"/>
<feature type="signal peptide" evidence="1">
    <location>
        <begin position="1"/>
        <end position="23"/>
    </location>
</feature>
<evidence type="ECO:0000313" key="2">
    <source>
        <dbReference type="EMBL" id="KAK4003172.1"/>
    </source>
</evidence>
<dbReference type="Proteomes" id="UP001234178">
    <property type="component" value="Unassembled WGS sequence"/>
</dbReference>
<comment type="caution">
    <text evidence="2">The sequence shown here is derived from an EMBL/GenBank/DDBJ whole genome shotgun (WGS) entry which is preliminary data.</text>
</comment>